<feature type="region of interest" description="Disordered" evidence="3">
    <location>
        <begin position="174"/>
        <end position="213"/>
    </location>
</feature>
<dbReference type="Gene3D" id="3.90.79.10">
    <property type="entry name" value="Nucleoside Triphosphate Pyrophosphohydrolase"/>
    <property type="match status" value="1"/>
</dbReference>
<dbReference type="AlphaFoldDB" id="A0A1C5JGI7"/>
<keyword evidence="2" id="KW-0378">Hydrolase</keyword>
<gene>
    <name evidence="5" type="ORF">GA0074704_4485</name>
</gene>
<feature type="domain" description="Nudix hydrolase" evidence="4">
    <location>
        <begin position="3"/>
        <end position="168"/>
    </location>
</feature>
<feature type="region of interest" description="Disordered" evidence="3">
    <location>
        <begin position="105"/>
        <end position="133"/>
    </location>
</feature>
<dbReference type="PANTHER" id="PTHR43046">
    <property type="entry name" value="GDP-MANNOSE MANNOSYL HYDROLASE"/>
    <property type="match status" value="1"/>
</dbReference>
<reference evidence="5 6" key="1">
    <citation type="submission" date="2016-06" db="EMBL/GenBank/DDBJ databases">
        <authorList>
            <person name="Kjaerup R.B."/>
            <person name="Dalgaard T.S."/>
            <person name="Juul-Madsen H.R."/>
        </authorList>
    </citation>
    <scope>NUCLEOTIDE SEQUENCE [LARGE SCALE GENOMIC DNA]</scope>
    <source>
        <strain evidence="5 6">DSM 45097</strain>
    </source>
</reference>
<sequence>MSGLTWAVAAVVLDGTGRVLLCRQGHGERRWALPGGRLRSPRCPATAVAEAVRRETGQRIEPVELVGLYHLTEHPCGVGDGGRPTPGASPHDVVVHVFRARPGGDLELGDELAGDPADGPGGTPVDGPAGVEVGGGGRGCVLAWHRPEALPSGLTPVTRAAVADALAGRAGVLRAVRPDGTGPTRPDRVPLPGQSDPLTTPEPRPEPAANPHR</sequence>
<keyword evidence="6" id="KW-1185">Reference proteome</keyword>
<dbReference type="GO" id="GO:0016787">
    <property type="term" value="F:hydrolase activity"/>
    <property type="evidence" value="ECO:0007669"/>
    <property type="project" value="UniProtKB-KW"/>
</dbReference>
<dbReference type="InterPro" id="IPR000086">
    <property type="entry name" value="NUDIX_hydrolase_dom"/>
</dbReference>
<proteinExistence type="predicted"/>
<evidence type="ECO:0000256" key="2">
    <source>
        <dbReference type="ARBA" id="ARBA00022801"/>
    </source>
</evidence>
<evidence type="ECO:0000313" key="6">
    <source>
        <dbReference type="Proteomes" id="UP000198210"/>
    </source>
</evidence>
<dbReference type="PROSITE" id="PS51462">
    <property type="entry name" value="NUDIX"/>
    <property type="match status" value="1"/>
</dbReference>
<evidence type="ECO:0000259" key="4">
    <source>
        <dbReference type="PROSITE" id="PS51462"/>
    </source>
</evidence>
<dbReference type="Pfam" id="PF00293">
    <property type="entry name" value="NUDIX"/>
    <property type="match status" value="1"/>
</dbReference>
<organism evidence="5 6">
    <name type="scientific">Micromonospora siamensis</name>
    <dbReference type="NCBI Taxonomy" id="299152"/>
    <lineage>
        <taxon>Bacteria</taxon>
        <taxon>Bacillati</taxon>
        <taxon>Actinomycetota</taxon>
        <taxon>Actinomycetes</taxon>
        <taxon>Micromonosporales</taxon>
        <taxon>Micromonosporaceae</taxon>
        <taxon>Micromonospora</taxon>
    </lineage>
</organism>
<evidence type="ECO:0000313" key="5">
    <source>
        <dbReference type="EMBL" id="SCG69687.1"/>
    </source>
</evidence>
<feature type="compositionally biased region" description="Pro residues" evidence="3">
    <location>
        <begin position="200"/>
        <end position="213"/>
    </location>
</feature>
<name>A0A1C5JGI7_9ACTN</name>
<dbReference type="EMBL" id="LT607751">
    <property type="protein sequence ID" value="SCG69687.1"/>
    <property type="molecule type" value="Genomic_DNA"/>
</dbReference>
<dbReference type="SUPFAM" id="SSF55811">
    <property type="entry name" value="Nudix"/>
    <property type="match status" value="1"/>
</dbReference>
<evidence type="ECO:0000256" key="1">
    <source>
        <dbReference type="ARBA" id="ARBA00001946"/>
    </source>
</evidence>
<evidence type="ECO:0000256" key="3">
    <source>
        <dbReference type="SAM" id="MobiDB-lite"/>
    </source>
</evidence>
<dbReference type="InterPro" id="IPR015797">
    <property type="entry name" value="NUDIX_hydrolase-like_dom_sf"/>
</dbReference>
<dbReference type="RefSeq" id="WP_088972309.1">
    <property type="nucleotide sequence ID" value="NZ_JBHLYF010000004.1"/>
</dbReference>
<comment type="cofactor">
    <cofactor evidence="1">
        <name>Mg(2+)</name>
        <dbReference type="ChEBI" id="CHEBI:18420"/>
    </cofactor>
</comment>
<protein>
    <submittedName>
        <fullName evidence="5">NUDIX domain-containing protein</fullName>
    </submittedName>
</protein>
<dbReference type="PANTHER" id="PTHR43046:SF14">
    <property type="entry name" value="MUTT_NUDIX FAMILY PROTEIN"/>
    <property type="match status" value="1"/>
</dbReference>
<accession>A0A1C5JGI7</accession>
<dbReference type="Proteomes" id="UP000198210">
    <property type="component" value="Chromosome I"/>
</dbReference>